<keyword evidence="4" id="KW-1185">Reference proteome</keyword>
<comment type="caution">
    <text evidence="3">The sequence shown here is derived from an EMBL/GenBank/DDBJ whole genome shotgun (WGS) entry which is preliminary data.</text>
</comment>
<dbReference type="Pfam" id="PF14295">
    <property type="entry name" value="PAN_4"/>
    <property type="match status" value="2"/>
</dbReference>
<feature type="domain" description="Apple" evidence="2">
    <location>
        <begin position="116"/>
        <end position="188"/>
    </location>
</feature>
<dbReference type="Pfam" id="PF00024">
    <property type="entry name" value="PAN_1"/>
    <property type="match status" value="1"/>
</dbReference>
<organism evidence="3 4">
    <name type="scientific">Fusarium austroafricanum</name>
    <dbReference type="NCBI Taxonomy" id="2364996"/>
    <lineage>
        <taxon>Eukaryota</taxon>
        <taxon>Fungi</taxon>
        <taxon>Dikarya</taxon>
        <taxon>Ascomycota</taxon>
        <taxon>Pezizomycotina</taxon>
        <taxon>Sordariomycetes</taxon>
        <taxon>Hypocreomycetidae</taxon>
        <taxon>Hypocreales</taxon>
        <taxon>Nectriaceae</taxon>
        <taxon>Fusarium</taxon>
        <taxon>Fusarium concolor species complex</taxon>
    </lineage>
</organism>
<dbReference type="Proteomes" id="UP000605986">
    <property type="component" value="Unassembled WGS sequence"/>
</dbReference>
<accession>A0A8H4NEB4</accession>
<sequence length="360" mass="38639">MVNSKRIVAALAYLSIAGHCRFGYFRADSIWINFLLTSVAESSTKIVSSETGSTTEPASSQATSSASQATSSATESEISSAPTTTGASTTEFASTMTTATTTAAATTTTAAAGPSCNNQIYRGQALTRGYKDTQASTEQECWEDCVNENMCNSWFFQTSGACHLYEQLLGSVLAPSNENGFLMGSRDCSPRDYTPCNDNIGFGYITSNPDSQTPRVRLERDCAQLCMKNGQCDVWQYDGLTQTCNMFSGSFSDLVTLAADAPQGQQGQLRLAGSRSCSSDLFKPQLGPCNGEIAWNNSPLGNYRSFAEYNTIALCARACSIDPACLAWTLWTNQCDFSETGFERDSTDIEVVGSRNCGVP</sequence>
<evidence type="ECO:0000313" key="3">
    <source>
        <dbReference type="EMBL" id="KAF4425060.1"/>
    </source>
</evidence>
<feature type="region of interest" description="Disordered" evidence="1">
    <location>
        <begin position="49"/>
        <end position="91"/>
    </location>
</feature>
<evidence type="ECO:0000313" key="4">
    <source>
        <dbReference type="Proteomes" id="UP000605986"/>
    </source>
</evidence>
<dbReference type="SUPFAM" id="SSF57414">
    <property type="entry name" value="Hairpin loop containing domain-like"/>
    <property type="match status" value="1"/>
</dbReference>
<gene>
    <name evidence="3" type="ORF">F53441_14208</name>
</gene>
<evidence type="ECO:0000256" key="1">
    <source>
        <dbReference type="SAM" id="MobiDB-lite"/>
    </source>
</evidence>
<protein>
    <recommendedName>
        <fullName evidence="2">Apple domain-containing protein</fullName>
    </recommendedName>
</protein>
<dbReference type="OrthoDB" id="5094340at2759"/>
<name>A0A8H4NEB4_9HYPO</name>
<dbReference type="PROSITE" id="PS50948">
    <property type="entry name" value="PAN"/>
    <property type="match status" value="1"/>
</dbReference>
<feature type="compositionally biased region" description="Low complexity" evidence="1">
    <location>
        <begin position="53"/>
        <end position="91"/>
    </location>
</feature>
<proteinExistence type="predicted"/>
<dbReference type="Gene3D" id="3.50.4.10">
    <property type="entry name" value="Hepatocyte Growth Factor"/>
    <property type="match status" value="2"/>
</dbReference>
<dbReference type="InterPro" id="IPR003609">
    <property type="entry name" value="Pan_app"/>
</dbReference>
<reference evidence="3" key="1">
    <citation type="submission" date="2020-01" db="EMBL/GenBank/DDBJ databases">
        <title>Identification and distribution of gene clusters putatively required for synthesis of sphingolipid metabolism inhibitors in phylogenetically diverse species of the filamentous fungus Fusarium.</title>
        <authorList>
            <person name="Kim H.-S."/>
            <person name="Busman M."/>
            <person name="Brown D.W."/>
            <person name="Divon H."/>
            <person name="Uhlig S."/>
            <person name="Proctor R.H."/>
        </authorList>
    </citation>
    <scope>NUCLEOTIDE SEQUENCE</scope>
    <source>
        <strain evidence="3">NRRL 53441</strain>
    </source>
</reference>
<evidence type="ECO:0000259" key="2">
    <source>
        <dbReference type="PROSITE" id="PS50948"/>
    </source>
</evidence>
<dbReference type="AlphaFoldDB" id="A0A8H4NEB4"/>
<dbReference type="EMBL" id="JAADJG010001109">
    <property type="protein sequence ID" value="KAF4425060.1"/>
    <property type="molecule type" value="Genomic_DNA"/>
</dbReference>